<dbReference type="EMBL" id="SRID01000093">
    <property type="protein sequence ID" value="TGB10460.1"/>
    <property type="molecule type" value="Genomic_DNA"/>
</dbReference>
<dbReference type="GO" id="GO:0016787">
    <property type="term" value="F:hydrolase activity"/>
    <property type="evidence" value="ECO:0007669"/>
    <property type="project" value="UniProtKB-KW"/>
</dbReference>
<evidence type="ECO:0000313" key="4">
    <source>
        <dbReference type="Proteomes" id="UP000297948"/>
    </source>
</evidence>
<dbReference type="PANTHER" id="PTHR43798:SF33">
    <property type="entry name" value="HYDROLASE, PUTATIVE (AFU_ORTHOLOGUE AFUA_2G14860)-RELATED"/>
    <property type="match status" value="1"/>
</dbReference>
<comment type="caution">
    <text evidence="3">The sequence shown here is derived from an EMBL/GenBank/DDBJ whole genome shotgun (WGS) entry which is preliminary data.</text>
</comment>
<dbReference type="InterPro" id="IPR029058">
    <property type="entry name" value="AB_hydrolase_fold"/>
</dbReference>
<dbReference type="InterPro" id="IPR000073">
    <property type="entry name" value="AB_hydrolase_1"/>
</dbReference>
<organism evidence="3 4">
    <name type="scientific">Streptomyces palmae</name>
    <dbReference type="NCBI Taxonomy" id="1701085"/>
    <lineage>
        <taxon>Bacteria</taxon>
        <taxon>Bacillati</taxon>
        <taxon>Actinomycetota</taxon>
        <taxon>Actinomycetes</taxon>
        <taxon>Kitasatosporales</taxon>
        <taxon>Streptomycetaceae</taxon>
        <taxon>Streptomyces</taxon>
    </lineage>
</organism>
<feature type="domain" description="AB hydrolase-1" evidence="2">
    <location>
        <begin position="80"/>
        <end position="282"/>
    </location>
</feature>
<reference evidence="3 4" key="1">
    <citation type="submission" date="2019-03" db="EMBL/GenBank/DDBJ databases">
        <authorList>
            <person name="Gonzalez-Pimentel J.L."/>
        </authorList>
    </citation>
    <scope>NUCLEOTIDE SEQUENCE [LARGE SCALE GENOMIC DNA]</scope>
    <source>
        <strain evidence="3 4">JCM 31289</strain>
    </source>
</reference>
<accession>A0A4Z0H982</accession>
<dbReference type="InterPro" id="IPR050266">
    <property type="entry name" value="AB_hydrolase_sf"/>
</dbReference>
<dbReference type="GO" id="GO:0016020">
    <property type="term" value="C:membrane"/>
    <property type="evidence" value="ECO:0007669"/>
    <property type="project" value="TreeGrafter"/>
</dbReference>
<dbReference type="Proteomes" id="UP000297948">
    <property type="component" value="Unassembled WGS sequence"/>
</dbReference>
<dbReference type="RefSeq" id="WP_135339137.1">
    <property type="nucleotide sequence ID" value="NZ_JBHLTX010000026.1"/>
</dbReference>
<sequence length="336" mass="37065">MRTDTAALQDTSAAGSDRVPRERENRAEELTFRFEGFTYHCRVVHCADPRTEPMVLLGGSSQNRHAWLRHEKWLVPFGTMITVDLPGYGAADFLPARYGMDFLAAAVRQLLIELGLPTVNLIGSCFGGAIALRFAQHYPAHLARLGFVGMTKTIPEDYAAAVPRWTGMLERGDRSGIATELVERFMSPASIGRVRKHQVVSRLLYGQFMGQSEEDLRKSVEHNARLMSHEWYRAEPVPALPSLVFTGEYDSLCTPAMGREVAALVPGARFTTVKEADHLVPVERMAEFSDLVTRFCTDQPITGLPYCNPVETPGAAAPQAPQQAAGRTAVPEPALR</sequence>
<dbReference type="PANTHER" id="PTHR43798">
    <property type="entry name" value="MONOACYLGLYCEROL LIPASE"/>
    <property type="match status" value="1"/>
</dbReference>
<feature type="region of interest" description="Disordered" evidence="1">
    <location>
        <begin position="1"/>
        <end position="24"/>
    </location>
</feature>
<dbReference type="SUPFAM" id="SSF53474">
    <property type="entry name" value="alpha/beta-Hydrolases"/>
    <property type="match status" value="1"/>
</dbReference>
<name>A0A4Z0H982_9ACTN</name>
<dbReference type="OrthoDB" id="3601922at2"/>
<dbReference type="Pfam" id="PF00561">
    <property type="entry name" value="Abhydrolase_1"/>
    <property type="match status" value="1"/>
</dbReference>
<evidence type="ECO:0000259" key="2">
    <source>
        <dbReference type="Pfam" id="PF00561"/>
    </source>
</evidence>
<dbReference type="PRINTS" id="PR00111">
    <property type="entry name" value="ABHYDROLASE"/>
</dbReference>
<feature type="compositionally biased region" description="Polar residues" evidence="1">
    <location>
        <begin position="1"/>
        <end position="14"/>
    </location>
</feature>
<feature type="region of interest" description="Disordered" evidence="1">
    <location>
        <begin position="312"/>
        <end position="336"/>
    </location>
</feature>
<proteinExistence type="predicted"/>
<protein>
    <submittedName>
        <fullName evidence="3">Alpha/beta hydrolase</fullName>
    </submittedName>
</protein>
<evidence type="ECO:0000256" key="1">
    <source>
        <dbReference type="SAM" id="MobiDB-lite"/>
    </source>
</evidence>
<evidence type="ECO:0000313" key="3">
    <source>
        <dbReference type="EMBL" id="TGB10460.1"/>
    </source>
</evidence>
<dbReference type="Gene3D" id="3.40.50.1820">
    <property type="entry name" value="alpha/beta hydrolase"/>
    <property type="match status" value="1"/>
</dbReference>
<keyword evidence="3" id="KW-0378">Hydrolase</keyword>
<feature type="compositionally biased region" description="Low complexity" evidence="1">
    <location>
        <begin position="313"/>
        <end position="326"/>
    </location>
</feature>
<dbReference type="AlphaFoldDB" id="A0A4Z0H982"/>
<keyword evidence="4" id="KW-1185">Reference proteome</keyword>
<gene>
    <name evidence="3" type="ORF">E4099_12775</name>
</gene>